<dbReference type="Proteomes" id="UP000233837">
    <property type="component" value="Unassembled WGS sequence"/>
</dbReference>
<dbReference type="EMBL" id="KZ502537">
    <property type="protein sequence ID" value="PKU76466.1"/>
    <property type="molecule type" value="Genomic_DNA"/>
</dbReference>
<proteinExistence type="predicted"/>
<evidence type="ECO:0000313" key="2">
    <source>
        <dbReference type="Proteomes" id="UP000233837"/>
    </source>
</evidence>
<reference evidence="1 2" key="1">
    <citation type="journal article" date="2016" name="Sci. Rep.">
        <title>The Dendrobium catenatum Lindl. genome sequence provides insights into polysaccharide synthase, floral development and adaptive evolution.</title>
        <authorList>
            <person name="Zhang G.Q."/>
            <person name="Xu Q."/>
            <person name="Bian C."/>
            <person name="Tsai W.C."/>
            <person name="Yeh C.M."/>
            <person name="Liu K.W."/>
            <person name="Yoshida K."/>
            <person name="Zhang L.S."/>
            <person name="Chang S.B."/>
            <person name="Chen F."/>
            <person name="Shi Y."/>
            <person name="Su Y.Y."/>
            <person name="Zhang Y.Q."/>
            <person name="Chen L.J."/>
            <person name="Yin Y."/>
            <person name="Lin M."/>
            <person name="Huang H."/>
            <person name="Deng H."/>
            <person name="Wang Z.W."/>
            <person name="Zhu S.L."/>
            <person name="Zhao X."/>
            <person name="Deng C."/>
            <person name="Niu S.C."/>
            <person name="Huang J."/>
            <person name="Wang M."/>
            <person name="Liu G.H."/>
            <person name="Yang H.J."/>
            <person name="Xiao X.J."/>
            <person name="Hsiao Y.Y."/>
            <person name="Wu W.L."/>
            <person name="Chen Y.Y."/>
            <person name="Mitsuda N."/>
            <person name="Ohme-Takagi M."/>
            <person name="Luo Y.B."/>
            <person name="Van de Peer Y."/>
            <person name="Liu Z.J."/>
        </authorList>
    </citation>
    <scope>NUCLEOTIDE SEQUENCE [LARGE SCALE GENOMIC DNA]</scope>
    <source>
        <tissue evidence="1">The whole plant</tissue>
    </source>
</reference>
<reference evidence="1 2" key="2">
    <citation type="journal article" date="2017" name="Nature">
        <title>The Apostasia genome and the evolution of orchids.</title>
        <authorList>
            <person name="Zhang G.Q."/>
            <person name="Liu K.W."/>
            <person name="Li Z."/>
            <person name="Lohaus R."/>
            <person name="Hsiao Y.Y."/>
            <person name="Niu S.C."/>
            <person name="Wang J.Y."/>
            <person name="Lin Y.C."/>
            <person name="Xu Q."/>
            <person name="Chen L.J."/>
            <person name="Yoshida K."/>
            <person name="Fujiwara S."/>
            <person name="Wang Z.W."/>
            <person name="Zhang Y.Q."/>
            <person name="Mitsuda N."/>
            <person name="Wang M."/>
            <person name="Liu G.H."/>
            <person name="Pecoraro L."/>
            <person name="Huang H.X."/>
            <person name="Xiao X.J."/>
            <person name="Lin M."/>
            <person name="Wu X.Y."/>
            <person name="Wu W.L."/>
            <person name="Chen Y.Y."/>
            <person name="Chang S.B."/>
            <person name="Sakamoto S."/>
            <person name="Ohme-Takagi M."/>
            <person name="Yagi M."/>
            <person name="Zeng S.J."/>
            <person name="Shen C.Y."/>
            <person name="Yeh C.M."/>
            <person name="Luo Y.B."/>
            <person name="Tsai W.C."/>
            <person name="Van de Peer Y."/>
            <person name="Liu Z.J."/>
        </authorList>
    </citation>
    <scope>NUCLEOTIDE SEQUENCE [LARGE SCALE GENOMIC DNA]</scope>
    <source>
        <tissue evidence="1">The whole plant</tissue>
    </source>
</reference>
<gene>
    <name evidence="1" type="ORF">MA16_Dca001069</name>
</gene>
<sequence length="107" mass="12148">MAFSHVTRSTRRQMRDTNLFMLICKKFKCRGGRMSEPPMPQILNRLSGDEREVMSSCVLGVSSLEGIEAVNTRTREKRPDGLRVLNFVASRGKGYDTIVIIGKLMNR</sequence>
<evidence type="ECO:0000313" key="1">
    <source>
        <dbReference type="EMBL" id="PKU76466.1"/>
    </source>
</evidence>
<organism evidence="1 2">
    <name type="scientific">Dendrobium catenatum</name>
    <dbReference type="NCBI Taxonomy" id="906689"/>
    <lineage>
        <taxon>Eukaryota</taxon>
        <taxon>Viridiplantae</taxon>
        <taxon>Streptophyta</taxon>
        <taxon>Embryophyta</taxon>
        <taxon>Tracheophyta</taxon>
        <taxon>Spermatophyta</taxon>
        <taxon>Magnoliopsida</taxon>
        <taxon>Liliopsida</taxon>
        <taxon>Asparagales</taxon>
        <taxon>Orchidaceae</taxon>
        <taxon>Epidendroideae</taxon>
        <taxon>Malaxideae</taxon>
        <taxon>Dendrobiinae</taxon>
        <taxon>Dendrobium</taxon>
    </lineage>
</organism>
<accession>A0A2I0WLD3</accession>
<name>A0A2I0WLD3_9ASPA</name>
<protein>
    <submittedName>
        <fullName evidence="1">Uncharacterized protein</fullName>
    </submittedName>
</protein>
<dbReference type="AlphaFoldDB" id="A0A2I0WLD3"/>
<keyword evidence="2" id="KW-1185">Reference proteome</keyword>